<organism evidence="1 2">
    <name type="scientific">Legionella jamestowniensis</name>
    <dbReference type="NCBI Taxonomy" id="455"/>
    <lineage>
        <taxon>Bacteria</taxon>
        <taxon>Pseudomonadati</taxon>
        <taxon>Pseudomonadota</taxon>
        <taxon>Gammaproteobacteria</taxon>
        <taxon>Legionellales</taxon>
        <taxon>Legionellaceae</taxon>
        <taxon>Legionella</taxon>
    </lineage>
</organism>
<dbReference type="EMBL" id="LYOZ01000052">
    <property type="protein sequence ID" value="OCH96938.1"/>
    <property type="molecule type" value="Genomic_DNA"/>
</dbReference>
<proteinExistence type="predicted"/>
<keyword evidence="2" id="KW-1185">Reference proteome</keyword>
<evidence type="ECO:0000313" key="2">
    <source>
        <dbReference type="Proteomes" id="UP000093336"/>
    </source>
</evidence>
<dbReference type="Proteomes" id="UP000093336">
    <property type="component" value="Unassembled WGS sequence"/>
</dbReference>
<name>A0ABX2XQR0_9GAMM</name>
<sequence length="61" mass="6949">MQSFTVNQCKLNKTFRHVFSLNGLTNLQATDLIKKITASRLFPQGQLFRVVLLNLTDKALL</sequence>
<gene>
    <name evidence="1" type="ORF">A8135_04670</name>
</gene>
<evidence type="ECO:0000313" key="1">
    <source>
        <dbReference type="EMBL" id="OCH96938.1"/>
    </source>
</evidence>
<accession>A0ABX2XQR0</accession>
<reference evidence="1 2" key="1">
    <citation type="submission" date="2016-05" db="EMBL/GenBank/DDBJ databases">
        <authorList>
            <person name="Prochazka B."/>
            <person name="Indra A."/>
            <person name="Hasenberger P."/>
            <person name="Blaschitz M."/>
            <person name="Wagner L."/>
            <person name="Wewalka G."/>
            <person name="Sorschag S."/>
            <person name="Schmid D."/>
            <person name="Ruppitsch W."/>
        </authorList>
    </citation>
    <scope>NUCLEOTIDE SEQUENCE [LARGE SCALE GENOMIC DNA]</scope>
    <source>
        <strain evidence="1 2">974010_12</strain>
    </source>
</reference>
<protein>
    <submittedName>
        <fullName evidence="1">Uncharacterized protein</fullName>
    </submittedName>
</protein>
<comment type="caution">
    <text evidence="1">The sequence shown here is derived from an EMBL/GenBank/DDBJ whole genome shotgun (WGS) entry which is preliminary data.</text>
</comment>